<accession>A0A4V2F3M8</accession>
<evidence type="ECO:0000313" key="4">
    <source>
        <dbReference type="Proteomes" id="UP000292445"/>
    </source>
</evidence>
<dbReference type="CDD" id="cd07012">
    <property type="entry name" value="PBP2_Bug_TTT"/>
    <property type="match status" value="1"/>
</dbReference>
<reference evidence="3 4" key="1">
    <citation type="submission" date="2019-02" db="EMBL/GenBank/DDBJ databases">
        <title>Genomic Encyclopedia of Type Strains, Phase IV (KMG-IV): sequencing the most valuable type-strain genomes for metagenomic binning, comparative biology and taxonomic classification.</title>
        <authorList>
            <person name="Goeker M."/>
        </authorList>
    </citation>
    <scope>NUCLEOTIDE SEQUENCE [LARGE SCALE GENOMIC DNA]</scope>
    <source>
        <strain evidence="3 4">K24</strain>
    </source>
</reference>
<comment type="similarity">
    <text evidence="1">Belongs to the UPF0065 (bug) family.</text>
</comment>
<gene>
    <name evidence="3" type="ORF">EV675_0674</name>
</gene>
<keyword evidence="4" id="KW-1185">Reference proteome</keyword>
<protein>
    <submittedName>
        <fullName evidence="3">Tripartite-type tricarboxylate transporter receptor subunit TctC</fullName>
    </submittedName>
</protein>
<evidence type="ECO:0000313" key="3">
    <source>
        <dbReference type="EMBL" id="RZS84657.1"/>
    </source>
</evidence>
<dbReference type="EMBL" id="SGXC01000001">
    <property type="protein sequence ID" value="RZS84657.1"/>
    <property type="molecule type" value="Genomic_DNA"/>
</dbReference>
<dbReference type="RefSeq" id="WP_130355999.1">
    <property type="nucleotide sequence ID" value="NZ_SGXC01000001.1"/>
</dbReference>
<evidence type="ECO:0000256" key="1">
    <source>
        <dbReference type="ARBA" id="ARBA00006987"/>
    </source>
</evidence>
<dbReference type="PIRSF" id="PIRSF017082">
    <property type="entry name" value="YflP"/>
    <property type="match status" value="1"/>
</dbReference>
<dbReference type="Proteomes" id="UP000292445">
    <property type="component" value="Unassembled WGS sequence"/>
</dbReference>
<sequence length="319" mass="33821">MLRSLTIVLALSLPFACLADSASQRLIRIVVPYGPGGTPDQLARMLAEKLSADLGQSVVVENKPGAGGAIAAQSILNAPADGQTLWVADSGQLAITPALQKNLNYEPLKDFTPVGQIGSQPFFIWTRADSGIPDLRTLVELARAQPGKLNYGTVGNGSPHHLCMAMLANIAGVELTHIPYKSAAQMVTALVTGDVSAICTSPVSAGQLFSSGKAKPIAVASRHRYQGIPDTPTVEETLHEPLEVVPTIGVLVRSGTPQAAIGRLSTSIQAALKMPDVQDRLGRLYMEPSDGLPSTYLARMKRERTYYARMVRVSGASID</sequence>
<dbReference type="SUPFAM" id="SSF53850">
    <property type="entry name" value="Periplasmic binding protein-like II"/>
    <property type="match status" value="1"/>
</dbReference>
<name>A0A4V2F3M8_9BURK</name>
<dbReference type="Gene3D" id="3.40.190.150">
    <property type="entry name" value="Bordetella uptake gene, domain 1"/>
    <property type="match status" value="1"/>
</dbReference>
<feature type="signal peptide" evidence="2">
    <location>
        <begin position="1"/>
        <end position="19"/>
    </location>
</feature>
<dbReference type="OrthoDB" id="5171643at2"/>
<proteinExistence type="inferred from homology"/>
<dbReference type="PANTHER" id="PTHR42928:SF5">
    <property type="entry name" value="BLR1237 PROTEIN"/>
    <property type="match status" value="1"/>
</dbReference>
<dbReference type="Gene3D" id="3.40.190.10">
    <property type="entry name" value="Periplasmic binding protein-like II"/>
    <property type="match status" value="1"/>
</dbReference>
<feature type="chain" id="PRO_5020607948" evidence="2">
    <location>
        <begin position="20"/>
        <end position="319"/>
    </location>
</feature>
<dbReference type="PANTHER" id="PTHR42928">
    <property type="entry name" value="TRICARBOXYLATE-BINDING PROTEIN"/>
    <property type="match status" value="1"/>
</dbReference>
<keyword evidence="3" id="KW-0675">Receptor</keyword>
<dbReference type="AlphaFoldDB" id="A0A4V2F3M8"/>
<dbReference type="Pfam" id="PF03401">
    <property type="entry name" value="TctC"/>
    <property type="match status" value="1"/>
</dbReference>
<comment type="caution">
    <text evidence="3">The sequence shown here is derived from an EMBL/GenBank/DDBJ whole genome shotgun (WGS) entry which is preliminary data.</text>
</comment>
<dbReference type="InterPro" id="IPR042100">
    <property type="entry name" value="Bug_dom1"/>
</dbReference>
<keyword evidence="2" id="KW-0732">Signal</keyword>
<evidence type="ECO:0000256" key="2">
    <source>
        <dbReference type="SAM" id="SignalP"/>
    </source>
</evidence>
<organism evidence="3 4">
    <name type="scientific">Pigmentiphaga kullae</name>
    <dbReference type="NCBI Taxonomy" id="151784"/>
    <lineage>
        <taxon>Bacteria</taxon>
        <taxon>Pseudomonadati</taxon>
        <taxon>Pseudomonadota</taxon>
        <taxon>Betaproteobacteria</taxon>
        <taxon>Burkholderiales</taxon>
        <taxon>Alcaligenaceae</taxon>
        <taxon>Pigmentiphaga</taxon>
    </lineage>
</organism>
<dbReference type="InterPro" id="IPR005064">
    <property type="entry name" value="BUG"/>
</dbReference>